<proteinExistence type="inferred from homology"/>
<evidence type="ECO:0000256" key="2">
    <source>
        <dbReference type="ARBA" id="ARBA00023125"/>
    </source>
</evidence>
<dbReference type="InterPro" id="IPR002104">
    <property type="entry name" value="Integrase_catalytic"/>
</dbReference>
<sequence>MSDSPTTTSALKNPLALSAPPPLTEHPTAVYLSGLAPGSRPAMRQALDTIARVLTNGSCDAMTLDWTALRYKHTALVRTILMEKYAPATANKMLCAMRRVLKEALRLELIDAKDFARAVDIKSVQVCSELQGRALASKEIADLMQVCFDDPTPGGFRDAALIAILRGSGLRRREVVNLNLNDFDKSTGAMKVWGGKGGKNRTVYLPDAAISVVQDWLGIRGEESGSLLCHVNKAGCVVLRRLTPQAVLFILQKRGEQAGVGHFSAHDFRRTFISELLDSGVDISTVQRLAGHASPDLTARYDRRGEQTLRRAVQTLSIPGFRTKTERDSKN</sequence>
<evidence type="ECO:0000256" key="4">
    <source>
        <dbReference type="SAM" id="MobiDB-lite"/>
    </source>
</evidence>
<dbReference type="PANTHER" id="PTHR30349">
    <property type="entry name" value="PHAGE INTEGRASE-RELATED"/>
    <property type="match status" value="1"/>
</dbReference>
<gene>
    <name evidence="6" type="ORF">DP115_27595</name>
</gene>
<keyword evidence="2" id="KW-0238">DNA-binding</keyword>
<accession>A0ABX1MFX6</accession>
<feature type="region of interest" description="Disordered" evidence="4">
    <location>
        <begin position="1"/>
        <end position="22"/>
    </location>
</feature>
<organism evidence="6 7">
    <name type="scientific">Brasilonema octagenarum UFV-OR1</name>
    <dbReference type="NCBI Taxonomy" id="417115"/>
    <lineage>
        <taxon>Bacteria</taxon>
        <taxon>Bacillati</taxon>
        <taxon>Cyanobacteriota</taxon>
        <taxon>Cyanophyceae</taxon>
        <taxon>Nostocales</taxon>
        <taxon>Scytonemataceae</taxon>
        <taxon>Brasilonema</taxon>
        <taxon>Octagenarum group</taxon>
    </lineage>
</organism>
<dbReference type="CDD" id="cd00397">
    <property type="entry name" value="DNA_BRE_C"/>
    <property type="match status" value="1"/>
</dbReference>
<dbReference type="InterPro" id="IPR011010">
    <property type="entry name" value="DNA_brk_join_enz"/>
</dbReference>
<dbReference type="PROSITE" id="PS51898">
    <property type="entry name" value="TYR_RECOMBINASE"/>
    <property type="match status" value="1"/>
</dbReference>
<dbReference type="RefSeq" id="WP_169267864.1">
    <property type="nucleotide sequence ID" value="NZ_QMEC01000148.1"/>
</dbReference>
<evidence type="ECO:0000313" key="6">
    <source>
        <dbReference type="EMBL" id="NMF66298.1"/>
    </source>
</evidence>
<keyword evidence="7" id="KW-1185">Reference proteome</keyword>
<dbReference type="Gene3D" id="1.10.443.10">
    <property type="entry name" value="Intergrase catalytic core"/>
    <property type="match status" value="1"/>
</dbReference>
<dbReference type="PANTHER" id="PTHR30349:SF41">
    <property type="entry name" value="INTEGRASE_RECOMBINASE PROTEIN MJ0367-RELATED"/>
    <property type="match status" value="1"/>
</dbReference>
<keyword evidence="3" id="KW-0233">DNA recombination</keyword>
<evidence type="ECO:0000256" key="3">
    <source>
        <dbReference type="ARBA" id="ARBA00023172"/>
    </source>
</evidence>
<dbReference type="SUPFAM" id="SSF56349">
    <property type="entry name" value="DNA breaking-rejoining enzymes"/>
    <property type="match status" value="1"/>
</dbReference>
<feature type="compositionally biased region" description="Polar residues" evidence="4">
    <location>
        <begin position="1"/>
        <end position="11"/>
    </location>
</feature>
<dbReference type="InterPro" id="IPR013762">
    <property type="entry name" value="Integrase-like_cat_sf"/>
</dbReference>
<feature type="domain" description="Tyr recombinase" evidence="5">
    <location>
        <begin position="130"/>
        <end position="314"/>
    </location>
</feature>
<reference evidence="6 7" key="1">
    <citation type="submission" date="2018-06" db="EMBL/GenBank/DDBJ databases">
        <title>Comparative genomics of Brasilonema spp. strains.</title>
        <authorList>
            <person name="Alvarenga D.O."/>
            <person name="Fiore M.F."/>
            <person name="Varani A.M."/>
        </authorList>
    </citation>
    <scope>NUCLEOTIDE SEQUENCE [LARGE SCALE GENOMIC DNA]</scope>
    <source>
        <strain evidence="6 7">UFV-OR1</strain>
    </source>
</reference>
<dbReference type="EMBL" id="QMEC01000148">
    <property type="protein sequence ID" value="NMF66298.1"/>
    <property type="molecule type" value="Genomic_DNA"/>
</dbReference>
<evidence type="ECO:0000256" key="1">
    <source>
        <dbReference type="ARBA" id="ARBA00008857"/>
    </source>
</evidence>
<comment type="caution">
    <text evidence="6">The sequence shown here is derived from an EMBL/GenBank/DDBJ whole genome shotgun (WGS) entry which is preliminary data.</text>
</comment>
<protein>
    <submittedName>
        <fullName evidence="6">Integrase</fullName>
    </submittedName>
</protein>
<comment type="similarity">
    <text evidence="1">Belongs to the 'phage' integrase family.</text>
</comment>
<evidence type="ECO:0000259" key="5">
    <source>
        <dbReference type="PROSITE" id="PS51898"/>
    </source>
</evidence>
<evidence type="ECO:0000313" key="7">
    <source>
        <dbReference type="Proteomes" id="UP000762253"/>
    </source>
</evidence>
<dbReference type="InterPro" id="IPR050090">
    <property type="entry name" value="Tyrosine_recombinase_XerCD"/>
</dbReference>
<dbReference type="Pfam" id="PF00589">
    <property type="entry name" value="Phage_integrase"/>
    <property type="match status" value="1"/>
</dbReference>
<dbReference type="Proteomes" id="UP000762253">
    <property type="component" value="Unassembled WGS sequence"/>
</dbReference>
<name>A0ABX1MFX6_9CYAN</name>